<sequence length="288" mass="33844">MVEQVLTEAQWRARAEQHRNRMLHWTEPHRRRRERGEKHPVMDFLFTYYTQRPSRLERWQPGFGVALEGGRDFLERRGYVETPQGVAVDPAELTPQRRETVEFIHRLLGATESRTAQLGCFGLHEWAMVYRISQDELRHSSWPLRLGRSGTDEVVESMRIRCSHYDAFRFFSTAARPLNSLQPTQQDRVRMEQPGCLHNNMDVFKWCYKLDPFVPSELMGDCFELAADIREMDMRASPYDLSELGYSPIEIETAHGRAEYVRRQRAFGERASRLRGRLIGVCAELLKR</sequence>
<comment type="caution">
    <text evidence="1">The sequence shown here is derived from an EMBL/GenBank/DDBJ whole genome shotgun (WGS) entry which is preliminary data.</text>
</comment>
<name>A0A852YWB2_9ACTN</name>
<dbReference type="AlphaFoldDB" id="A0A852YWB2"/>
<organism evidence="1 2">
    <name type="scientific">Actinopolyspora biskrensis</name>
    <dbReference type="NCBI Taxonomy" id="1470178"/>
    <lineage>
        <taxon>Bacteria</taxon>
        <taxon>Bacillati</taxon>
        <taxon>Actinomycetota</taxon>
        <taxon>Actinomycetes</taxon>
        <taxon>Actinopolysporales</taxon>
        <taxon>Actinopolysporaceae</taxon>
        <taxon>Actinopolyspora</taxon>
    </lineage>
</organism>
<dbReference type="EMBL" id="JACBYW010000002">
    <property type="protein sequence ID" value="NYH78320.1"/>
    <property type="molecule type" value="Genomic_DNA"/>
</dbReference>
<keyword evidence="2" id="KW-1185">Reference proteome</keyword>
<proteinExistence type="predicted"/>
<reference evidence="1 2" key="1">
    <citation type="submission" date="2020-07" db="EMBL/GenBank/DDBJ databases">
        <title>Genomic Encyclopedia of Type Strains, Phase III (KMG-III): the genomes of soil and plant-associated and newly described type strains.</title>
        <authorList>
            <person name="Whitman W."/>
        </authorList>
    </citation>
    <scope>NUCLEOTIDE SEQUENCE [LARGE SCALE GENOMIC DNA]</scope>
    <source>
        <strain evidence="1 2">CECT 8576</strain>
    </source>
</reference>
<evidence type="ECO:0000313" key="1">
    <source>
        <dbReference type="EMBL" id="NYH78320.1"/>
    </source>
</evidence>
<gene>
    <name evidence="1" type="ORF">FHR84_001642</name>
</gene>
<evidence type="ECO:0008006" key="3">
    <source>
        <dbReference type="Google" id="ProtNLM"/>
    </source>
</evidence>
<evidence type="ECO:0000313" key="2">
    <source>
        <dbReference type="Proteomes" id="UP000548304"/>
    </source>
</evidence>
<protein>
    <recommendedName>
        <fullName evidence="3">3-methyladenine DNA glycosylase</fullName>
    </recommendedName>
</protein>
<accession>A0A852YWB2</accession>
<dbReference type="Proteomes" id="UP000548304">
    <property type="component" value="Unassembled WGS sequence"/>
</dbReference>